<evidence type="ECO:0000313" key="2">
    <source>
        <dbReference type="Proteomes" id="UP001159405"/>
    </source>
</evidence>
<name>A0ABN8P666_9CNID</name>
<comment type="caution">
    <text evidence="1">The sequence shown here is derived from an EMBL/GenBank/DDBJ whole genome shotgun (WGS) entry which is preliminary data.</text>
</comment>
<protein>
    <submittedName>
        <fullName evidence="1">Uncharacterized protein</fullName>
    </submittedName>
</protein>
<gene>
    <name evidence="1" type="ORF">PLOB_00037042</name>
</gene>
<organism evidence="1 2">
    <name type="scientific">Porites lobata</name>
    <dbReference type="NCBI Taxonomy" id="104759"/>
    <lineage>
        <taxon>Eukaryota</taxon>
        <taxon>Metazoa</taxon>
        <taxon>Cnidaria</taxon>
        <taxon>Anthozoa</taxon>
        <taxon>Hexacorallia</taxon>
        <taxon>Scleractinia</taxon>
        <taxon>Fungiina</taxon>
        <taxon>Poritidae</taxon>
        <taxon>Porites</taxon>
    </lineage>
</organism>
<sequence length="520" mass="58082">MKCGKLTFVQTSTCPNGPPKCGVWFPVSVTVDGQDVQVFLSGVLVASIKSHFAPWAWGGVFTFHGYKNEVLFRKFIIAPQTYITKRCKKVVDELPGYTRVDTAHGHWPQDGLCQVAYLRDGCTSSYQLSVDMYNFIGRGRVNYGHPGVLLNAEDQDNYDYVYFRPHSSSGCFQTGYVYKGQPKFDGAKSASCPNGPPKGVEWFNIRVVVSISSPAGEVKVYIKGTFVTSFNPRYPIRKRGGVLVANGYNNVTYTVSAELLNKAGWRGIHSGHLGLLFNVVDEYNFDFVYFRPHSSGGCYQTGYLANGKMTWVKSAACPNGPPKGGAWFPVSVTVHGQDAQVYHSGVLVATIKPHFPPRAWGGVFANNGYKNVILFRKFKTVPIIYVSKRCKRVVDWPGYTKVDAAHGRWLLDGFCRIAYLRDDSTSSYQLSVDMYNFMGRGGVNYGHPGVFLNAEDQDNYDFVYFRFVAIYTRVRGKISVYGNDFGVLEIYVKIRSAILAETLFSWRGYAINLLGLIPFA</sequence>
<dbReference type="EMBL" id="CALNXK010000053">
    <property type="protein sequence ID" value="CAH3133742.1"/>
    <property type="molecule type" value="Genomic_DNA"/>
</dbReference>
<dbReference type="Proteomes" id="UP001159405">
    <property type="component" value="Unassembled WGS sequence"/>
</dbReference>
<evidence type="ECO:0000313" key="1">
    <source>
        <dbReference type="EMBL" id="CAH3133742.1"/>
    </source>
</evidence>
<reference evidence="1 2" key="1">
    <citation type="submission" date="2022-05" db="EMBL/GenBank/DDBJ databases">
        <authorList>
            <consortium name="Genoscope - CEA"/>
            <person name="William W."/>
        </authorList>
    </citation>
    <scope>NUCLEOTIDE SEQUENCE [LARGE SCALE GENOMIC DNA]</scope>
</reference>
<accession>A0ABN8P666</accession>
<dbReference type="Gene3D" id="2.60.120.560">
    <property type="entry name" value="Exo-inulinase, domain 1"/>
    <property type="match status" value="1"/>
</dbReference>
<proteinExistence type="predicted"/>
<keyword evidence="2" id="KW-1185">Reference proteome</keyword>